<dbReference type="Proteomes" id="UP000255091">
    <property type="component" value="Unassembled WGS sequence"/>
</dbReference>
<keyword evidence="6 9" id="KW-1133">Transmembrane helix</keyword>
<dbReference type="NCBIfam" id="TIGR01097">
    <property type="entry name" value="PhnE"/>
    <property type="match status" value="1"/>
</dbReference>
<dbReference type="SUPFAM" id="SSF161098">
    <property type="entry name" value="MetI-like"/>
    <property type="match status" value="2"/>
</dbReference>
<name>A0A380DID6_STAAU</name>
<evidence type="ECO:0000256" key="2">
    <source>
        <dbReference type="ARBA" id="ARBA00022448"/>
    </source>
</evidence>
<evidence type="ECO:0000256" key="7">
    <source>
        <dbReference type="ARBA" id="ARBA00023112"/>
    </source>
</evidence>
<feature type="transmembrane region" description="Helical" evidence="9">
    <location>
        <begin position="185"/>
        <end position="203"/>
    </location>
</feature>
<protein>
    <submittedName>
        <fullName evidence="11">Phosphonate ABC transporter permease protein phnE2</fullName>
    </submittedName>
</protein>
<keyword evidence="4" id="KW-0533">Nickel</keyword>
<sequence length="452" mass="49306">MPLEIPTKYDSLLKKKVSLKTSFTFMLIIVLIIWSFIYTGFNFGDLMIGIPQIGDLFKQMIPPDFEYLQQITTPMLDTIRMAIVSTVLGSIVSIPIALLCASNIVHQKWISIPSRFILNIVRTIPDLLLAAIFVAVFGIGQIPGILALFILTICIIGKLLYESLETIDPGPMEAMTAVGANKIKWIVFGVVPQAISSFMSYVLYAFEVNIRASAVLGLVGAGGIGLFYDQTLGLFQYPKTATIILFTLVIVVVIDYISTKSEGTSRMTQEIAKYNVHTKAHKRKLIKRWLIAIVVLAIIIWAFAGVPSLELKSKSLEILKSIFSGLFHPDISYIYIPDGEDLLRGLLETFAIAVVGTFIAAIICIPLAFLGANNMVKLRPVSGVSKFILSVIRVFPEIVMALIFIKAVGPGSFSGVLALGIHSVGMLGKLLAEDIEGLDFSAVESLKASGAK</sequence>
<dbReference type="InterPro" id="IPR005769">
    <property type="entry name" value="PhnE/PtxC"/>
</dbReference>
<feature type="domain" description="ABC transmembrane type-1" evidence="10">
    <location>
        <begin position="346"/>
        <end position="452"/>
    </location>
</feature>
<reference evidence="11 12" key="1">
    <citation type="submission" date="2018-06" db="EMBL/GenBank/DDBJ databases">
        <authorList>
            <consortium name="Pathogen Informatics"/>
            <person name="Doyle S."/>
        </authorList>
    </citation>
    <scope>NUCLEOTIDE SEQUENCE [LARGE SCALE GENOMIC DNA]</scope>
    <source>
        <strain evidence="11 12">NCTC6133</strain>
    </source>
</reference>
<evidence type="ECO:0000256" key="1">
    <source>
        <dbReference type="ARBA" id="ARBA00004651"/>
    </source>
</evidence>
<dbReference type="InterPro" id="IPR000515">
    <property type="entry name" value="MetI-like"/>
</dbReference>
<dbReference type="GO" id="GO:0015675">
    <property type="term" value="P:nickel cation transport"/>
    <property type="evidence" value="ECO:0007669"/>
    <property type="project" value="UniProtKB-KW"/>
</dbReference>
<evidence type="ECO:0000256" key="3">
    <source>
        <dbReference type="ARBA" id="ARBA00022475"/>
    </source>
</evidence>
<dbReference type="PANTHER" id="PTHR30043">
    <property type="entry name" value="PHOSPHONATES TRANSPORT SYSTEM PERMEASE PROTEIN"/>
    <property type="match status" value="1"/>
</dbReference>
<dbReference type="Pfam" id="PF00528">
    <property type="entry name" value="BPD_transp_1"/>
    <property type="match status" value="1"/>
</dbReference>
<proteinExistence type="inferred from homology"/>
<dbReference type="PROSITE" id="PS50928">
    <property type="entry name" value="ABC_TM1"/>
    <property type="match status" value="2"/>
</dbReference>
<keyword evidence="8 9" id="KW-0472">Membrane</keyword>
<keyword evidence="5 9" id="KW-0812">Transmembrane</keyword>
<evidence type="ECO:0000313" key="11">
    <source>
        <dbReference type="EMBL" id="SUK28215.1"/>
    </source>
</evidence>
<feature type="transmembrane region" description="Helical" evidence="9">
    <location>
        <begin position="82"/>
        <end position="106"/>
    </location>
</feature>
<dbReference type="InterPro" id="IPR035906">
    <property type="entry name" value="MetI-like_sf"/>
</dbReference>
<keyword evidence="7" id="KW-0921">Nickel transport</keyword>
<dbReference type="EMBL" id="UHAP01000001">
    <property type="protein sequence ID" value="SUK28215.1"/>
    <property type="molecule type" value="Genomic_DNA"/>
</dbReference>
<evidence type="ECO:0000313" key="12">
    <source>
        <dbReference type="Proteomes" id="UP000255091"/>
    </source>
</evidence>
<feature type="transmembrane region" description="Helical" evidence="9">
    <location>
        <begin position="350"/>
        <end position="372"/>
    </location>
</feature>
<evidence type="ECO:0000259" key="10">
    <source>
        <dbReference type="PROSITE" id="PS50928"/>
    </source>
</evidence>
<evidence type="ECO:0000256" key="9">
    <source>
        <dbReference type="RuleBase" id="RU363032"/>
    </source>
</evidence>
<feature type="transmembrane region" description="Helical" evidence="9">
    <location>
        <begin position="289"/>
        <end position="309"/>
    </location>
</feature>
<feature type="transmembrane region" description="Helical" evidence="9">
    <location>
        <begin position="384"/>
        <end position="405"/>
    </location>
</feature>
<comment type="similarity">
    <text evidence="9">Belongs to the binding-protein-dependent transport system permease family.</text>
</comment>
<gene>
    <name evidence="11" type="primary">phnE_2</name>
    <name evidence="11" type="ORF">NCTC6133_00120</name>
</gene>
<comment type="subcellular location">
    <subcellularLocation>
        <location evidence="1 9">Cell membrane</location>
        <topology evidence="1 9">Multi-pass membrane protein</topology>
    </subcellularLocation>
</comment>
<dbReference type="Gene3D" id="1.10.3720.10">
    <property type="entry name" value="MetI-like"/>
    <property type="match status" value="2"/>
</dbReference>
<dbReference type="CDD" id="cd06261">
    <property type="entry name" value="TM_PBP2"/>
    <property type="match status" value="1"/>
</dbReference>
<evidence type="ECO:0000256" key="8">
    <source>
        <dbReference type="ARBA" id="ARBA00023136"/>
    </source>
</evidence>
<feature type="transmembrane region" description="Helical" evidence="9">
    <location>
        <begin position="21"/>
        <end position="41"/>
    </location>
</feature>
<dbReference type="AlphaFoldDB" id="A0A380DID6"/>
<feature type="domain" description="ABC transmembrane type-1" evidence="10">
    <location>
        <begin position="75"/>
        <end position="258"/>
    </location>
</feature>
<evidence type="ECO:0000256" key="4">
    <source>
        <dbReference type="ARBA" id="ARBA00022596"/>
    </source>
</evidence>
<organism evidence="11 12">
    <name type="scientific">Staphylococcus aureus</name>
    <dbReference type="NCBI Taxonomy" id="1280"/>
    <lineage>
        <taxon>Bacteria</taxon>
        <taxon>Bacillati</taxon>
        <taxon>Bacillota</taxon>
        <taxon>Bacilli</taxon>
        <taxon>Bacillales</taxon>
        <taxon>Staphylococcaceae</taxon>
        <taxon>Staphylococcus</taxon>
    </lineage>
</organism>
<evidence type="ECO:0000256" key="6">
    <source>
        <dbReference type="ARBA" id="ARBA00022989"/>
    </source>
</evidence>
<keyword evidence="3" id="KW-1003">Cell membrane</keyword>
<feature type="transmembrane region" description="Helical" evidence="9">
    <location>
        <begin position="240"/>
        <end position="257"/>
    </location>
</feature>
<keyword evidence="7" id="KW-0406">Ion transport</keyword>
<dbReference type="PANTHER" id="PTHR30043:SF1">
    <property type="entry name" value="ABC TRANSPORT SYSTEM PERMEASE PROTEIN P69"/>
    <property type="match status" value="1"/>
</dbReference>
<evidence type="ECO:0000256" key="5">
    <source>
        <dbReference type="ARBA" id="ARBA00022692"/>
    </source>
</evidence>
<dbReference type="GO" id="GO:0005886">
    <property type="term" value="C:plasma membrane"/>
    <property type="evidence" value="ECO:0007669"/>
    <property type="project" value="UniProtKB-SubCell"/>
</dbReference>
<feature type="transmembrane region" description="Helical" evidence="9">
    <location>
        <begin position="127"/>
        <end position="160"/>
    </location>
</feature>
<keyword evidence="2 9" id="KW-0813">Transport</keyword>
<accession>A0A380DID6</accession>
<dbReference type="GO" id="GO:0015416">
    <property type="term" value="F:ABC-type phosphonate transporter activity"/>
    <property type="evidence" value="ECO:0007669"/>
    <property type="project" value="InterPro"/>
</dbReference>